<feature type="domain" description="Glycine transporter" evidence="8">
    <location>
        <begin position="98"/>
        <end position="173"/>
    </location>
</feature>
<feature type="domain" description="Glycine transporter" evidence="8">
    <location>
        <begin position="12"/>
        <end position="85"/>
    </location>
</feature>
<feature type="transmembrane region" description="Helical" evidence="7">
    <location>
        <begin position="155"/>
        <end position="172"/>
    </location>
</feature>
<comment type="subcellular location">
    <subcellularLocation>
        <location evidence="1">Cell membrane</location>
        <topology evidence="1">Multi-pass membrane protein</topology>
    </subcellularLocation>
</comment>
<feature type="transmembrane region" description="Helical" evidence="7">
    <location>
        <begin position="178"/>
        <end position="196"/>
    </location>
</feature>
<dbReference type="InterPro" id="IPR005115">
    <property type="entry name" value="Gly_transporter"/>
</dbReference>
<protein>
    <submittedName>
        <fullName evidence="9">Predicted membrane protein</fullName>
    </submittedName>
</protein>
<keyword evidence="6 7" id="KW-0472">Membrane</keyword>
<evidence type="ECO:0000256" key="1">
    <source>
        <dbReference type="ARBA" id="ARBA00004651"/>
    </source>
</evidence>
<proteinExistence type="inferred from homology"/>
<dbReference type="PANTHER" id="PTHR30506:SF3">
    <property type="entry name" value="UPF0126 INNER MEMBRANE PROTEIN YADS-RELATED"/>
    <property type="match status" value="1"/>
</dbReference>
<feature type="transmembrane region" description="Helical" evidence="7">
    <location>
        <begin position="71"/>
        <end position="89"/>
    </location>
</feature>
<evidence type="ECO:0000256" key="4">
    <source>
        <dbReference type="ARBA" id="ARBA00022692"/>
    </source>
</evidence>
<comment type="similarity">
    <text evidence="2">Belongs to the UPF0126 family.</text>
</comment>
<keyword evidence="3" id="KW-1003">Cell membrane</keyword>
<evidence type="ECO:0000256" key="2">
    <source>
        <dbReference type="ARBA" id="ARBA00008193"/>
    </source>
</evidence>
<gene>
    <name evidence="9" type="ORF">MED92_08742</name>
</gene>
<keyword evidence="4 7" id="KW-0812">Transmembrane</keyword>
<dbReference type="PANTHER" id="PTHR30506">
    <property type="entry name" value="INNER MEMBRANE PROTEIN"/>
    <property type="match status" value="1"/>
</dbReference>
<organism evidence="9 10">
    <name type="scientific">Neptuniibacter caesariensis</name>
    <dbReference type="NCBI Taxonomy" id="207954"/>
    <lineage>
        <taxon>Bacteria</taxon>
        <taxon>Pseudomonadati</taxon>
        <taxon>Pseudomonadota</taxon>
        <taxon>Gammaproteobacteria</taxon>
        <taxon>Oceanospirillales</taxon>
        <taxon>Oceanospirillaceae</taxon>
        <taxon>Neptuniibacter</taxon>
    </lineage>
</organism>
<dbReference type="EMBL" id="AAOW01000023">
    <property type="protein sequence ID" value="EAR60130.1"/>
    <property type="molecule type" value="Genomic_DNA"/>
</dbReference>
<dbReference type="Proteomes" id="UP000002171">
    <property type="component" value="Unassembled WGS sequence"/>
</dbReference>
<accession>A0A7U8GRG6</accession>
<evidence type="ECO:0000313" key="10">
    <source>
        <dbReference type="Proteomes" id="UP000002171"/>
    </source>
</evidence>
<evidence type="ECO:0000313" key="9">
    <source>
        <dbReference type="EMBL" id="EAR60130.1"/>
    </source>
</evidence>
<keyword evidence="5 7" id="KW-1133">Transmembrane helix</keyword>
<dbReference type="OrthoDB" id="9791874at2"/>
<keyword evidence="10" id="KW-1185">Reference proteome</keyword>
<reference evidence="9 10" key="1">
    <citation type="submission" date="2006-02" db="EMBL/GenBank/DDBJ databases">
        <authorList>
            <person name="Pinhassi J."/>
            <person name="Pedros-Alio C."/>
            <person name="Ferriera S."/>
            <person name="Johnson J."/>
            <person name="Kravitz S."/>
            <person name="Halpern A."/>
            <person name="Remington K."/>
            <person name="Beeson K."/>
            <person name="Tran B."/>
            <person name="Rogers Y.-H."/>
            <person name="Friedman R."/>
            <person name="Venter J.C."/>
        </authorList>
    </citation>
    <scope>NUCLEOTIDE SEQUENCE [LARGE SCALE GENOMIC DNA]</scope>
    <source>
        <strain evidence="9 10">MED92</strain>
    </source>
</reference>
<evidence type="ECO:0000256" key="3">
    <source>
        <dbReference type="ARBA" id="ARBA00022475"/>
    </source>
</evidence>
<feature type="transmembrane region" description="Helical" evidence="7">
    <location>
        <begin position="123"/>
        <end position="143"/>
    </location>
</feature>
<dbReference type="RefSeq" id="WP_007019417.1">
    <property type="nucleotide sequence ID" value="NZ_CH724125.1"/>
</dbReference>
<dbReference type="AlphaFoldDB" id="A0A7U8GRG6"/>
<feature type="transmembrane region" description="Helical" evidence="7">
    <location>
        <begin position="6"/>
        <end position="27"/>
    </location>
</feature>
<dbReference type="Pfam" id="PF03458">
    <property type="entry name" value="Gly_transporter"/>
    <property type="match status" value="2"/>
</dbReference>
<feature type="transmembrane region" description="Helical" evidence="7">
    <location>
        <begin position="34"/>
        <end position="51"/>
    </location>
</feature>
<name>A0A7U8GRG6_NEPCE</name>
<comment type="caution">
    <text evidence="9">The sequence shown here is derived from an EMBL/GenBank/DDBJ whole genome shotgun (WGS) entry which is preliminary data.</text>
</comment>
<evidence type="ECO:0000256" key="7">
    <source>
        <dbReference type="SAM" id="Phobius"/>
    </source>
</evidence>
<sequence length="222" mass="24011">MTDLSYAQFIYIADLIGVAVFATAGALAAQGKRLDILGVVVLAIVTALGGGTIRDITLDIHPVVWIADTSYLWTAIISAVVAFVVCRYIQYPRRTLLVLDAMGLALFAVLGAEKALALELPPLIVVMMSVITGCAGGMIRDIITGQIPLILQRDGELYATCALGGAIFYIVFKEYMPGEVVALSSMMIIFVLRMAAMFADLRLPEFIVTGHKLEKIKKDKNQ</sequence>
<evidence type="ECO:0000256" key="5">
    <source>
        <dbReference type="ARBA" id="ARBA00022989"/>
    </source>
</evidence>
<evidence type="ECO:0000256" key="6">
    <source>
        <dbReference type="ARBA" id="ARBA00023136"/>
    </source>
</evidence>
<evidence type="ECO:0000259" key="8">
    <source>
        <dbReference type="Pfam" id="PF03458"/>
    </source>
</evidence>
<dbReference type="GO" id="GO:0005886">
    <property type="term" value="C:plasma membrane"/>
    <property type="evidence" value="ECO:0007669"/>
    <property type="project" value="UniProtKB-SubCell"/>
</dbReference>